<feature type="transmembrane region" description="Helical" evidence="1">
    <location>
        <begin position="164"/>
        <end position="184"/>
    </location>
</feature>
<feature type="transmembrane region" description="Helical" evidence="1">
    <location>
        <begin position="131"/>
        <end position="152"/>
    </location>
</feature>
<name>A0A078BBB2_STYLE</name>
<dbReference type="EMBL" id="CCKQ01019660">
    <property type="protein sequence ID" value="CDW91679.1"/>
    <property type="molecule type" value="Genomic_DNA"/>
</dbReference>
<keyword evidence="3" id="KW-1185">Reference proteome</keyword>
<protein>
    <submittedName>
        <fullName evidence="2">Uncharacterized protein</fullName>
    </submittedName>
</protein>
<organism evidence="2 3">
    <name type="scientific">Stylonychia lemnae</name>
    <name type="common">Ciliate</name>
    <dbReference type="NCBI Taxonomy" id="5949"/>
    <lineage>
        <taxon>Eukaryota</taxon>
        <taxon>Sar</taxon>
        <taxon>Alveolata</taxon>
        <taxon>Ciliophora</taxon>
        <taxon>Intramacronucleata</taxon>
        <taxon>Spirotrichea</taxon>
        <taxon>Stichotrichia</taxon>
        <taxon>Sporadotrichida</taxon>
        <taxon>Oxytrichidae</taxon>
        <taxon>Stylonychinae</taxon>
        <taxon>Stylonychia</taxon>
    </lineage>
</organism>
<dbReference type="PANTHER" id="PTHR12242">
    <property type="entry name" value="OS02G0130600 PROTEIN-RELATED"/>
    <property type="match status" value="1"/>
</dbReference>
<keyword evidence="1" id="KW-0812">Transmembrane</keyword>
<evidence type="ECO:0000313" key="3">
    <source>
        <dbReference type="Proteomes" id="UP000039865"/>
    </source>
</evidence>
<dbReference type="OrthoDB" id="419711at2759"/>
<evidence type="ECO:0000313" key="2">
    <source>
        <dbReference type="EMBL" id="CDW91679.1"/>
    </source>
</evidence>
<feature type="transmembrane region" description="Helical" evidence="1">
    <location>
        <begin position="77"/>
        <end position="101"/>
    </location>
</feature>
<accession>A0A078BBB2</accession>
<evidence type="ECO:0000256" key="1">
    <source>
        <dbReference type="SAM" id="Phobius"/>
    </source>
</evidence>
<dbReference type="GO" id="GO:0016020">
    <property type="term" value="C:membrane"/>
    <property type="evidence" value="ECO:0007669"/>
    <property type="project" value="TreeGrafter"/>
</dbReference>
<dbReference type="OMA" id="NDNTHSK"/>
<dbReference type="AlphaFoldDB" id="A0A078BBB2"/>
<feature type="transmembrane region" description="Helical" evidence="1">
    <location>
        <begin position="52"/>
        <end position="71"/>
    </location>
</feature>
<dbReference type="InParanoid" id="A0A078BBB2"/>
<sequence>MKLRQSEFIRTSMIPEPSTNWQKFEYFLWKDFISLAYQHLNSAPWANKHAVAAWRILAFLYLFGLAIWTIADDPKLCWIYFTKWGVFITTITYGILAAYQVRQYILIRSKKSVLQHYQNFYSPWLLWKWGIIFYESAFTFEVVITLFFWAILYPDSDHSDPNNLRNNLLLHASPIVVLVTDYVINRIPFQFKHLPLSLFILIVYGLVNMIYTLTSGTPVYPPLNFKDGMTAVWVLVLFCIETGTYTGMYFLTRWKIRKYRLLDADSSSELTIFEVTSNLNSFGKSNDNTHSKLIESAEPSP</sequence>
<dbReference type="PANTHER" id="PTHR12242:SF1">
    <property type="entry name" value="MYND-TYPE DOMAIN-CONTAINING PROTEIN"/>
    <property type="match status" value="1"/>
</dbReference>
<dbReference type="Proteomes" id="UP000039865">
    <property type="component" value="Unassembled WGS sequence"/>
</dbReference>
<reference evidence="2 3" key="1">
    <citation type="submission" date="2014-06" db="EMBL/GenBank/DDBJ databases">
        <authorList>
            <person name="Swart Estienne"/>
        </authorList>
    </citation>
    <scope>NUCLEOTIDE SEQUENCE [LARGE SCALE GENOMIC DNA]</scope>
    <source>
        <strain evidence="2 3">130c</strain>
    </source>
</reference>
<proteinExistence type="predicted"/>
<feature type="transmembrane region" description="Helical" evidence="1">
    <location>
        <begin position="233"/>
        <end position="251"/>
    </location>
</feature>
<gene>
    <name evidence="2" type="primary">Contig17455.g18568</name>
    <name evidence="2" type="ORF">STYLEM_20838</name>
</gene>
<keyword evidence="1" id="KW-1133">Transmembrane helix</keyword>
<keyword evidence="1" id="KW-0472">Membrane</keyword>
<feature type="transmembrane region" description="Helical" evidence="1">
    <location>
        <begin position="196"/>
        <end position="213"/>
    </location>
</feature>